<evidence type="ECO:0000313" key="2">
    <source>
        <dbReference type="EMBL" id="CAF4889831.1"/>
    </source>
</evidence>
<accession>A0A815EK81</accession>
<protein>
    <submittedName>
        <fullName evidence="1">Uncharacterized protein</fullName>
    </submittedName>
</protein>
<comment type="caution">
    <text evidence="1">The sequence shown here is derived from an EMBL/GenBank/DDBJ whole genome shotgun (WGS) entry which is preliminary data.</text>
</comment>
<dbReference type="AlphaFoldDB" id="A0A815EK81"/>
<dbReference type="Proteomes" id="UP000663855">
    <property type="component" value="Unassembled WGS sequence"/>
</dbReference>
<dbReference type="EMBL" id="CAJOBH010164374">
    <property type="protein sequence ID" value="CAF4889831.1"/>
    <property type="molecule type" value="Genomic_DNA"/>
</dbReference>
<organism evidence="1 3">
    <name type="scientific">Rotaria magnacalcarata</name>
    <dbReference type="NCBI Taxonomy" id="392030"/>
    <lineage>
        <taxon>Eukaryota</taxon>
        <taxon>Metazoa</taxon>
        <taxon>Spiralia</taxon>
        <taxon>Gnathifera</taxon>
        <taxon>Rotifera</taxon>
        <taxon>Eurotatoria</taxon>
        <taxon>Bdelloidea</taxon>
        <taxon>Philodinida</taxon>
        <taxon>Philodinidae</taxon>
        <taxon>Rotaria</taxon>
    </lineage>
</organism>
<name>A0A815EK81_9BILA</name>
<evidence type="ECO:0000313" key="1">
    <source>
        <dbReference type="EMBL" id="CAF1307665.1"/>
    </source>
</evidence>
<proteinExistence type="predicted"/>
<evidence type="ECO:0000313" key="3">
    <source>
        <dbReference type="Proteomes" id="UP000663855"/>
    </source>
</evidence>
<dbReference type="EMBL" id="CAJNOV010008028">
    <property type="protein sequence ID" value="CAF1307665.1"/>
    <property type="molecule type" value="Genomic_DNA"/>
</dbReference>
<gene>
    <name evidence="2" type="ORF">BYL167_LOCUS51710</name>
    <name evidence="1" type="ORF">CJN711_LOCUS17265</name>
</gene>
<reference evidence="1" key="1">
    <citation type="submission" date="2021-02" db="EMBL/GenBank/DDBJ databases">
        <authorList>
            <person name="Nowell W R."/>
        </authorList>
    </citation>
    <scope>NUCLEOTIDE SEQUENCE</scope>
</reference>
<dbReference type="Proteomes" id="UP000681967">
    <property type="component" value="Unassembled WGS sequence"/>
</dbReference>
<sequence>MPAQTLIPSQAPINLTKWLEQQQMTAPIIKAAFRNTNRNPIFQDDQDQKQQTKLVRNALDQLFSERIEPADEDAKFADV</sequence>